<dbReference type="RefSeq" id="WP_040275198.1">
    <property type="nucleotide sequence ID" value="NZ_JROO01000034.1"/>
</dbReference>
<accession>A0A0C2FEJ8</accession>
<dbReference type="STRING" id="183763.LP52_17960"/>
<dbReference type="AlphaFoldDB" id="A0A0C2FEJ8"/>
<dbReference type="Proteomes" id="UP000031675">
    <property type="component" value="Unassembled WGS sequence"/>
</dbReference>
<evidence type="ECO:0000313" key="1">
    <source>
        <dbReference type="EMBL" id="KIH97604.1"/>
    </source>
</evidence>
<keyword evidence="2" id="KW-1185">Reference proteome</keyword>
<comment type="caution">
    <text evidence="1">The sequence shown here is derived from an EMBL/GenBank/DDBJ whole genome shotgun (WGS) entry which is preliminary data.</text>
</comment>
<evidence type="ECO:0000313" key="2">
    <source>
        <dbReference type="Proteomes" id="UP000031675"/>
    </source>
</evidence>
<sequence>MDALMRHDVLANPHVSEREIFRMLDRIQRENETRRLGDVERELEENSKHLNRATDVFEWQVRKYYHMDLCALRLRLLDSERSVPSQRIP</sequence>
<protein>
    <submittedName>
        <fullName evidence="1">Uncharacterized protein</fullName>
    </submittedName>
</protein>
<gene>
    <name evidence="1" type="ORF">LP52_17960</name>
</gene>
<name>A0A0C2FEJ8_9ACTN</name>
<reference evidence="2" key="1">
    <citation type="journal article" date="2015" name="Chem. Biol.">
        <title>Structure, bioactivity, and resistance mechanism of streptomonomicin, an unusual lasso Peptide from an understudied halophilic actinomycete.</title>
        <authorList>
            <person name="Metelev M."/>
            <person name="Tietz J.I."/>
            <person name="Melby J.O."/>
            <person name="Blair P.M."/>
            <person name="Zhu L."/>
            <person name="Livnat I."/>
            <person name="Severinov K."/>
            <person name="Mitchell D.A."/>
        </authorList>
    </citation>
    <scope>NUCLEOTIDE SEQUENCE [LARGE SCALE GENOMIC DNA]</scope>
    <source>
        <strain evidence="2">YIM 90003</strain>
    </source>
</reference>
<dbReference type="EMBL" id="JROO01000034">
    <property type="protein sequence ID" value="KIH97604.1"/>
    <property type="molecule type" value="Genomic_DNA"/>
</dbReference>
<proteinExistence type="predicted"/>
<organism evidence="1 2">
    <name type="scientific">Streptomonospora alba</name>
    <dbReference type="NCBI Taxonomy" id="183763"/>
    <lineage>
        <taxon>Bacteria</taxon>
        <taxon>Bacillati</taxon>
        <taxon>Actinomycetota</taxon>
        <taxon>Actinomycetes</taxon>
        <taxon>Streptosporangiales</taxon>
        <taxon>Nocardiopsidaceae</taxon>
        <taxon>Streptomonospora</taxon>
    </lineage>
</organism>